<accession>A0ACC0XYV5</accession>
<gene>
    <name evidence="1" type="ORF">Pint_35546</name>
</gene>
<evidence type="ECO:0000313" key="2">
    <source>
        <dbReference type="Proteomes" id="UP001163603"/>
    </source>
</evidence>
<protein>
    <submittedName>
        <fullName evidence="1">Uncharacterized protein</fullName>
    </submittedName>
</protein>
<keyword evidence="2" id="KW-1185">Reference proteome</keyword>
<reference evidence="2" key="1">
    <citation type="journal article" date="2023" name="G3 (Bethesda)">
        <title>Genome assembly and association tests identify interacting loci associated with vigor, precocity, and sex in interspecific pistachio rootstocks.</title>
        <authorList>
            <person name="Palmer W."/>
            <person name="Jacygrad E."/>
            <person name="Sagayaradj S."/>
            <person name="Cavanaugh K."/>
            <person name="Han R."/>
            <person name="Bertier L."/>
            <person name="Beede B."/>
            <person name="Kafkas S."/>
            <person name="Golino D."/>
            <person name="Preece J."/>
            <person name="Michelmore R."/>
        </authorList>
    </citation>
    <scope>NUCLEOTIDE SEQUENCE [LARGE SCALE GENOMIC DNA]</scope>
</reference>
<dbReference type="Proteomes" id="UP001163603">
    <property type="component" value="Chromosome 9"/>
</dbReference>
<sequence>MSSIEPKLLVSAVLGIGLAKALTYEEALQQSTSSSTSDVDGVEFAKTTYAKIGEDGSAQLLDIRPPSEFRQVGSLDVRGLGKKHVSIVYKGEDKPGFLKKLSLKFKDPENTTLFILDK</sequence>
<evidence type="ECO:0000313" key="1">
    <source>
        <dbReference type="EMBL" id="KAJ0027323.1"/>
    </source>
</evidence>
<dbReference type="EMBL" id="CM047744">
    <property type="protein sequence ID" value="KAJ0027323.1"/>
    <property type="molecule type" value="Genomic_DNA"/>
</dbReference>
<proteinExistence type="predicted"/>
<comment type="caution">
    <text evidence="1">The sequence shown here is derived from an EMBL/GenBank/DDBJ whole genome shotgun (WGS) entry which is preliminary data.</text>
</comment>
<name>A0ACC0XYV5_9ROSI</name>
<organism evidence="1 2">
    <name type="scientific">Pistacia integerrima</name>
    <dbReference type="NCBI Taxonomy" id="434235"/>
    <lineage>
        <taxon>Eukaryota</taxon>
        <taxon>Viridiplantae</taxon>
        <taxon>Streptophyta</taxon>
        <taxon>Embryophyta</taxon>
        <taxon>Tracheophyta</taxon>
        <taxon>Spermatophyta</taxon>
        <taxon>Magnoliopsida</taxon>
        <taxon>eudicotyledons</taxon>
        <taxon>Gunneridae</taxon>
        <taxon>Pentapetalae</taxon>
        <taxon>rosids</taxon>
        <taxon>malvids</taxon>
        <taxon>Sapindales</taxon>
        <taxon>Anacardiaceae</taxon>
        <taxon>Pistacia</taxon>
    </lineage>
</organism>